<dbReference type="Pfam" id="PF13439">
    <property type="entry name" value="Glyco_transf_4"/>
    <property type="match status" value="1"/>
</dbReference>
<dbReference type="Pfam" id="PF00534">
    <property type="entry name" value="Glycos_transf_1"/>
    <property type="match status" value="1"/>
</dbReference>
<comment type="caution">
    <text evidence="3">The sequence shown here is derived from an EMBL/GenBank/DDBJ whole genome shotgun (WGS) entry which is preliminary data.</text>
</comment>
<organism evidence="3 4">
    <name type="scientific">Thermithiobacillus plumbiphilus</name>
    <dbReference type="NCBI Taxonomy" id="1729899"/>
    <lineage>
        <taxon>Bacteria</taxon>
        <taxon>Pseudomonadati</taxon>
        <taxon>Pseudomonadota</taxon>
        <taxon>Acidithiobacillia</taxon>
        <taxon>Acidithiobacillales</taxon>
        <taxon>Thermithiobacillaceae</taxon>
        <taxon>Thermithiobacillus</taxon>
    </lineage>
</organism>
<dbReference type="RefSeq" id="WP_341371201.1">
    <property type="nucleotide sequence ID" value="NZ_JBBPCO010000009.1"/>
</dbReference>
<accession>A0ABU9D9E3</accession>
<dbReference type="Gene3D" id="3.40.50.2000">
    <property type="entry name" value="Glycogen Phosphorylase B"/>
    <property type="match status" value="1"/>
</dbReference>
<gene>
    <name evidence="3" type="ORF">WOB96_10270</name>
</gene>
<dbReference type="EMBL" id="JBBPCO010000009">
    <property type="protein sequence ID" value="MEK8090145.1"/>
    <property type="molecule type" value="Genomic_DNA"/>
</dbReference>
<feature type="domain" description="Glycosyltransferase subfamily 4-like N-terminal" evidence="2">
    <location>
        <begin position="15"/>
        <end position="191"/>
    </location>
</feature>
<evidence type="ECO:0000259" key="1">
    <source>
        <dbReference type="Pfam" id="PF00534"/>
    </source>
</evidence>
<dbReference type="InterPro" id="IPR028098">
    <property type="entry name" value="Glyco_trans_4-like_N"/>
</dbReference>
<dbReference type="PANTHER" id="PTHR45947">
    <property type="entry name" value="SULFOQUINOVOSYL TRANSFERASE SQD2"/>
    <property type="match status" value="1"/>
</dbReference>
<evidence type="ECO:0000313" key="4">
    <source>
        <dbReference type="Proteomes" id="UP001446205"/>
    </source>
</evidence>
<evidence type="ECO:0000313" key="3">
    <source>
        <dbReference type="EMBL" id="MEK8090145.1"/>
    </source>
</evidence>
<dbReference type="SUPFAM" id="SSF53756">
    <property type="entry name" value="UDP-Glycosyltransferase/glycogen phosphorylase"/>
    <property type="match status" value="1"/>
</dbReference>
<proteinExistence type="predicted"/>
<dbReference type="InterPro" id="IPR001296">
    <property type="entry name" value="Glyco_trans_1"/>
</dbReference>
<dbReference type="PANTHER" id="PTHR45947:SF3">
    <property type="entry name" value="SULFOQUINOVOSYL TRANSFERASE SQD2"/>
    <property type="match status" value="1"/>
</dbReference>
<feature type="domain" description="Glycosyl transferase family 1" evidence="1">
    <location>
        <begin position="198"/>
        <end position="305"/>
    </location>
</feature>
<dbReference type="CDD" id="cd03804">
    <property type="entry name" value="GT4_WbaZ-like"/>
    <property type="match status" value="1"/>
</dbReference>
<sequence>MKIAVVHEWFVDYFGSERVVEQILQCYPEADLFAVVDFLKDDERGFLLNKHAKTTFVQKMPFARKHFRQYLPLMPMAIELLDLSSYDLIISSSHAVAKGVITGPNQVHVSYVHSPMRYAWDLQHLYLSQAGLKTGLKGWMVKWMLHKLRIWDTRSANGVDQFLSNSHYVARRIEKTYRREAKVIFPPADIEAFPMCEDKEDFYLTASRMVQYKRVDLIIEAFAAMKDKRLIVIGDGPDFEMMKSKVTSNITLLGYQPFNQLRDYMQRAKAFIFASEEDLGLTPIEAQACGTPVIAYGRGGALETVIGLPTEPTLISPRSHHANREQSSPGPTGIFFEEQSAASIIDAVHRFETAYPLFSARECRANAQRFSPERFRQKLMEAVSEACTRFDMAATRHSSLRMLQESRVTQ</sequence>
<keyword evidence="4" id="KW-1185">Reference proteome</keyword>
<name>A0ABU9D9E3_9PROT</name>
<dbReference type="InterPro" id="IPR050194">
    <property type="entry name" value="Glycosyltransferase_grp1"/>
</dbReference>
<evidence type="ECO:0000259" key="2">
    <source>
        <dbReference type="Pfam" id="PF13439"/>
    </source>
</evidence>
<protein>
    <submittedName>
        <fullName evidence="3">Glycosyltransferase family 4 protein</fullName>
    </submittedName>
</protein>
<reference evidence="3 4" key="1">
    <citation type="submission" date="2024-04" db="EMBL/GenBank/DDBJ databases">
        <authorList>
            <person name="Abashina T."/>
            <person name="Shaikin A."/>
        </authorList>
    </citation>
    <scope>NUCLEOTIDE SEQUENCE [LARGE SCALE GENOMIC DNA]</scope>
    <source>
        <strain evidence="3 4">AAFK</strain>
    </source>
</reference>
<dbReference type="Proteomes" id="UP001446205">
    <property type="component" value="Unassembled WGS sequence"/>
</dbReference>